<evidence type="ECO:0000313" key="3">
    <source>
        <dbReference type="EMBL" id="WAH37603.1"/>
    </source>
</evidence>
<keyword evidence="1" id="KW-0812">Transmembrane</keyword>
<feature type="transmembrane region" description="Helical" evidence="1">
    <location>
        <begin position="21"/>
        <end position="40"/>
    </location>
</feature>
<dbReference type="InterPro" id="IPR036514">
    <property type="entry name" value="SGNH_hydro_sf"/>
</dbReference>
<gene>
    <name evidence="3" type="ORF">NZD86_03475</name>
</gene>
<dbReference type="PANTHER" id="PTHR30383">
    <property type="entry name" value="THIOESTERASE 1/PROTEASE 1/LYSOPHOSPHOLIPASE L1"/>
    <property type="match status" value="1"/>
</dbReference>
<name>A0ABY6Z4M5_9BACL</name>
<dbReference type="Proteomes" id="UP001164803">
    <property type="component" value="Chromosome"/>
</dbReference>
<evidence type="ECO:0000259" key="2">
    <source>
        <dbReference type="Pfam" id="PF13472"/>
    </source>
</evidence>
<keyword evidence="1" id="KW-0472">Membrane</keyword>
<dbReference type="GO" id="GO:0016787">
    <property type="term" value="F:hydrolase activity"/>
    <property type="evidence" value="ECO:0007669"/>
    <property type="project" value="UniProtKB-KW"/>
</dbReference>
<dbReference type="RefSeq" id="WP_268045108.1">
    <property type="nucleotide sequence ID" value="NZ_CP104064.1"/>
</dbReference>
<dbReference type="InterPro" id="IPR051532">
    <property type="entry name" value="Ester_Hydrolysis_Enzymes"/>
</dbReference>
<organism evidence="3 4">
    <name type="scientific">Alicyclobacillus dauci</name>
    <dbReference type="NCBI Taxonomy" id="1475485"/>
    <lineage>
        <taxon>Bacteria</taxon>
        <taxon>Bacillati</taxon>
        <taxon>Bacillota</taxon>
        <taxon>Bacilli</taxon>
        <taxon>Bacillales</taxon>
        <taxon>Alicyclobacillaceae</taxon>
        <taxon>Alicyclobacillus</taxon>
    </lineage>
</organism>
<dbReference type="SUPFAM" id="SSF52266">
    <property type="entry name" value="SGNH hydrolase"/>
    <property type="match status" value="1"/>
</dbReference>
<evidence type="ECO:0000313" key="4">
    <source>
        <dbReference type="Proteomes" id="UP001164803"/>
    </source>
</evidence>
<reference evidence="3" key="1">
    <citation type="submission" date="2022-08" db="EMBL/GenBank/DDBJ databases">
        <title>Alicyclobacillus dauci DSM2870, complete genome.</title>
        <authorList>
            <person name="Wang Q."/>
            <person name="Cai R."/>
            <person name="Wang Z."/>
        </authorList>
    </citation>
    <scope>NUCLEOTIDE SEQUENCE</scope>
    <source>
        <strain evidence="3">DSM 28700</strain>
    </source>
</reference>
<dbReference type="Gene3D" id="3.40.50.1110">
    <property type="entry name" value="SGNH hydrolase"/>
    <property type="match status" value="1"/>
</dbReference>
<accession>A0ABY6Z4M5</accession>
<proteinExistence type="predicted"/>
<evidence type="ECO:0000256" key="1">
    <source>
        <dbReference type="SAM" id="Phobius"/>
    </source>
</evidence>
<sequence>MQKSVNGRNRRSHIRRSRWKKTIGYSVLGALLVAAGWSLGQTRTGHDQVLAAVPKNSLADSLNQEKVLVVGGSMAHGWKDPNDNSYLRRAFQTLSDTTNTKYTYDDHTASGDSPVKLAKTNNYESWLAKDKPQIVVISWGLLNDVYLKTPEKQLEQAVRDEIAGALKAKAVVLVVTSPVTQATATSDHNQIENYIQDELTVANSFHNSNVHFLDLNDQMTLYMQAHNQTWKQYYGDSWHPNQAGHILAGQLLANELIQTFGTGPILYQDKKQKG</sequence>
<dbReference type="CDD" id="cd00229">
    <property type="entry name" value="SGNH_hydrolase"/>
    <property type="match status" value="1"/>
</dbReference>
<dbReference type="InterPro" id="IPR013830">
    <property type="entry name" value="SGNH_hydro"/>
</dbReference>
<keyword evidence="3" id="KW-0378">Hydrolase</keyword>
<feature type="domain" description="SGNH hydrolase-type esterase" evidence="2">
    <location>
        <begin position="69"/>
        <end position="245"/>
    </location>
</feature>
<dbReference type="Pfam" id="PF13472">
    <property type="entry name" value="Lipase_GDSL_2"/>
    <property type="match status" value="1"/>
</dbReference>
<dbReference type="EMBL" id="CP104064">
    <property type="protein sequence ID" value="WAH37603.1"/>
    <property type="molecule type" value="Genomic_DNA"/>
</dbReference>
<protein>
    <submittedName>
        <fullName evidence="3">SGNH/GDSL hydrolase family protein</fullName>
    </submittedName>
</protein>
<keyword evidence="1" id="KW-1133">Transmembrane helix</keyword>
<keyword evidence="4" id="KW-1185">Reference proteome</keyword>